<evidence type="ECO:0000256" key="1">
    <source>
        <dbReference type="ARBA" id="ARBA00009441"/>
    </source>
</evidence>
<name>X0W9C5_9ZZZZ</name>
<keyword evidence="5" id="KW-0067">ATP-binding</keyword>
<organism evidence="8">
    <name type="scientific">marine sediment metagenome</name>
    <dbReference type="NCBI Taxonomy" id="412755"/>
    <lineage>
        <taxon>unclassified sequences</taxon>
        <taxon>metagenomes</taxon>
        <taxon>ecological metagenomes</taxon>
    </lineage>
</organism>
<keyword evidence="4" id="KW-0227">DNA damage</keyword>
<evidence type="ECO:0000256" key="5">
    <source>
        <dbReference type="ARBA" id="ARBA00022840"/>
    </source>
</evidence>
<evidence type="ECO:0000256" key="4">
    <source>
        <dbReference type="ARBA" id="ARBA00022763"/>
    </source>
</evidence>
<dbReference type="SUPFAM" id="SSF52540">
    <property type="entry name" value="P-loop containing nucleoside triphosphate hydrolases"/>
    <property type="match status" value="1"/>
</dbReference>
<reference evidence="8" key="1">
    <citation type="journal article" date="2014" name="Front. Microbiol.">
        <title>High frequency of phylogenetically diverse reductive dehalogenase-homologous genes in deep subseafloor sedimentary metagenomes.</title>
        <authorList>
            <person name="Kawai M."/>
            <person name="Futagami T."/>
            <person name="Toyoda A."/>
            <person name="Takaki Y."/>
            <person name="Nishi S."/>
            <person name="Hori S."/>
            <person name="Arai W."/>
            <person name="Tsubouchi T."/>
            <person name="Morono Y."/>
            <person name="Uchiyama I."/>
            <person name="Ito T."/>
            <person name="Fujiyama A."/>
            <person name="Inagaki F."/>
            <person name="Takami H."/>
        </authorList>
    </citation>
    <scope>NUCLEOTIDE SEQUENCE</scope>
    <source>
        <strain evidence="8">Expedition CK06-06</strain>
    </source>
</reference>
<dbReference type="Gene3D" id="3.40.50.300">
    <property type="entry name" value="P-loop containing nucleotide triphosphate hydrolases"/>
    <property type="match status" value="1"/>
</dbReference>
<dbReference type="GO" id="GO:0009432">
    <property type="term" value="P:SOS response"/>
    <property type="evidence" value="ECO:0007669"/>
    <property type="project" value="TreeGrafter"/>
</dbReference>
<dbReference type="GO" id="GO:0043590">
    <property type="term" value="C:bacterial nucleoid"/>
    <property type="evidence" value="ECO:0007669"/>
    <property type="project" value="TreeGrafter"/>
</dbReference>
<dbReference type="PANTHER" id="PTHR11059:SF0">
    <property type="entry name" value="DNA REPAIR PROTEIN RECN"/>
    <property type="match status" value="1"/>
</dbReference>
<keyword evidence="6" id="KW-0234">DNA repair</keyword>
<dbReference type="InterPro" id="IPR027417">
    <property type="entry name" value="P-loop_NTPase"/>
</dbReference>
<gene>
    <name evidence="8" type="ORF">S01H1_50222</name>
</gene>
<dbReference type="GO" id="GO:0006310">
    <property type="term" value="P:DNA recombination"/>
    <property type="evidence" value="ECO:0007669"/>
    <property type="project" value="InterPro"/>
</dbReference>
<dbReference type="GO" id="GO:0005524">
    <property type="term" value="F:ATP binding"/>
    <property type="evidence" value="ECO:0007669"/>
    <property type="project" value="UniProtKB-KW"/>
</dbReference>
<evidence type="ECO:0000313" key="8">
    <source>
        <dbReference type="EMBL" id="GAG27529.1"/>
    </source>
</evidence>
<keyword evidence="3" id="KW-0547">Nucleotide-binding</keyword>
<dbReference type="CDD" id="cd03241">
    <property type="entry name" value="ABC_RecN"/>
    <property type="match status" value="1"/>
</dbReference>
<accession>X0W9C5</accession>
<evidence type="ECO:0000256" key="2">
    <source>
        <dbReference type="ARBA" id="ARBA00021315"/>
    </source>
</evidence>
<comment type="similarity">
    <text evidence="1">Belongs to the RecN family.</text>
</comment>
<evidence type="ECO:0000256" key="7">
    <source>
        <dbReference type="ARBA" id="ARBA00033408"/>
    </source>
</evidence>
<feature type="non-terminal residue" evidence="8">
    <location>
        <position position="1"/>
    </location>
</feature>
<dbReference type="AlphaFoldDB" id="X0W9C5"/>
<sequence length="183" mass="19562">VAGALRELAMPQARFELALEPAPCLEGMPCGPSGLELPEFRFSASSTGPLLPLRQVASGGELSRTLLAIKSAVREADTGMVLVFDEVDAGIGGRTADCVGRSLAELAGRHQVLCITHLPQIAAYATAHFRVEKSDQETSPFARIVEVQGRERVEEVARMAGGEEVGEATRRHARELLQSRSTA</sequence>
<dbReference type="InterPro" id="IPR004604">
    <property type="entry name" value="DNA_recomb/repair_RecN"/>
</dbReference>
<protein>
    <recommendedName>
        <fullName evidence="2">DNA repair protein RecN</fullName>
    </recommendedName>
    <alternativeName>
        <fullName evidence="7">Recombination protein N</fullName>
    </alternativeName>
</protein>
<dbReference type="GO" id="GO:0006281">
    <property type="term" value="P:DNA repair"/>
    <property type="evidence" value="ECO:0007669"/>
    <property type="project" value="UniProtKB-KW"/>
</dbReference>
<proteinExistence type="inferred from homology"/>
<comment type="caution">
    <text evidence="8">The sequence shown here is derived from an EMBL/GenBank/DDBJ whole genome shotgun (WGS) entry which is preliminary data.</text>
</comment>
<dbReference type="EMBL" id="BARS01032353">
    <property type="protein sequence ID" value="GAG27529.1"/>
    <property type="molecule type" value="Genomic_DNA"/>
</dbReference>
<dbReference type="PANTHER" id="PTHR11059">
    <property type="entry name" value="DNA REPAIR PROTEIN RECN"/>
    <property type="match status" value="1"/>
</dbReference>
<evidence type="ECO:0000256" key="6">
    <source>
        <dbReference type="ARBA" id="ARBA00023204"/>
    </source>
</evidence>
<evidence type="ECO:0000256" key="3">
    <source>
        <dbReference type="ARBA" id="ARBA00022741"/>
    </source>
</evidence>